<dbReference type="Pfam" id="PF01863">
    <property type="entry name" value="YgjP-like"/>
    <property type="match status" value="1"/>
</dbReference>
<dbReference type="AlphaFoldDB" id="A0A161QAP9"/>
<dbReference type="Gene3D" id="3.30.2010.10">
    <property type="entry name" value="Metalloproteases ('zincins'), catalytic domain"/>
    <property type="match status" value="1"/>
</dbReference>
<proteinExistence type="predicted"/>
<dbReference type="RefSeq" id="WP_068748678.1">
    <property type="nucleotide sequence ID" value="NZ_LOHZ01000033.1"/>
</dbReference>
<protein>
    <recommendedName>
        <fullName evidence="1">YgjP-like metallopeptidase domain-containing protein</fullName>
    </recommendedName>
</protein>
<dbReference type="OrthoDB" id="9811177at2"/>
<dbReference type="EMBL" id="LOHZ01000033">
    <property type="protein sequence ID" value="KYO65524.1"/>
    <property type="molecule type" value="Genomic_DNA"/>
</dbReference>
<dbReference type="STRING" id="520767.ATZ99_15600"/>
<comment type="caution">
    <text evidence="2">The sequence shown here is derived from an EMBL/GenBank/DDBJ whole genome shotgun (WGS) entry which is preliminary data.</text>
</comment>
<organism evidence="2 3">
    <name type="scientific">Thermovenabulum gondwanense</name>
    <dbReference type="NCBI Taxonomy" id="520767"/>
    <lineage>
        <taxon>Bacteria</taxon>
        <taxon>Bacillati</taxon>
        <taxon>Bacillota</taxon>
        <taxon>Clostridia</taxon>
        <taxon>Thermosediminibacterales</taxon>
        <taxon>Thermosediminibacteraceae</taxon>
        <taxon>Thermovenabulum</taxon>
    </lineage>
</organism>
<reference evidence="2 3" key="1">
    <citation type="submission" date="2015-12" db="EMBL/GenBank/DDBJ databases">
        <title>Draft genome of Thermovenabulum gondwanense isolated from a red thermophilic microbial mat colonisisng an outflow channel of a bore well.</title>
        <authorList>
            <person name="Patel B.K."/>
        </authorList>
    </citation>
    <scope>NUCLEOTIDE SEQUENCE [LARGE SCALE GENOMIC DNA]</scope>
    <source>
        <strain evidence="2 3">R270</strain>
    </source>
</reference>
<accession>A0A161QAP9</accession>
<dbReference type="InterPro" id="IPR053136">
    <property type="entry name" value="UTP_pyrophosphatase-like"/>
</dbReference>
<dbReference type="PANTHER" id="PTHR30399">
    <property type="entry name" value="UNCHARACTERIZED PROTEIN YGJP"/>
    <property type="match status" value="1"/>
</dbReference>
<feature type="domain" description="YgjP-like metallopeptidase" evidence="1">
    <location>
        <begin position="14"/>
        <end position="217"/>
    </location>
</feature>
<keyword evidence="3" id="KW-1185">Reference proteome</keyword>
<dbReference type="InterPro" id="IPR002725">
    <property type="entry name" value="YgjP-like_metallopeptidase"/>
</dbReference>
<evidence type="ECO:0000259" key="1">
    <source>
        <dbReference type="Pfam" id="PF01863"/>
    </source>
</evidence>
<evidence type="ECO:0000313" key="3">
    <source>
        <dbReference type="Proteomes" id="UP000075737"/>
    </source>
</evidence>
<name>A0A161QAP9_9FIRM</name>
<sequence>MEIKIEKIIRSKRKTIGLQVNENGALIVRAPFQVSEEVILKVIEKHRGWIEKKKQEIEKRVKNFPEKKFTADEDFLYLGRSYKLKIVDELKEPFVFNDAFFLSKDALPFAREIFIKWYKKEAYKKIYERTSEFAKKYGFKYNKINITNAQKRWGSCSPNGNLNFSWRLIMAPLPVVDYVIIHELIHLEIKNHGKSFWAKVKNLMSDYEKYEKWLKENGYLLRI</sequence>
<dbReference type="PATRIC" id="fig|520767.4.peg.1669"/>
<dbReference type="CDD" id="cd07344">
    <property type="entry name" value="M48_yhfN_like"/>
    <property type="match status" value="1"/>
</dbReference>
<dbReference type="Proteomes" id="UP000075737">
    <property type="component" value="Unassembled WGS sequence"/>
</dbReference>
<evidence type="ECO:0000313" key="2">
    <source>
        <dbReference type="EMBL" id="KYO65524.1"/>
    </source>
</evidence>
<gene>
    <name evidence="2" type="ORF">ATZ99_15600</name>
</gene>
<dbReference type="PANTHER" id="PTHR30399:SF1">
    <property type="entry name" value="UTP PYROPHOSPHATASE"/>
    <property type="match status" value="1"/>
</dbReference>